<feature type="compositionally biased region" description="Acidic residues" evidence="3">
    <location>
        <begin position="205"/>
        <end position="223"/>
    </location>
</feature>
<reference evidence="5" key="1">
    <citation type="thesis" date="2021" institute="BYU ScholarsArchive" country="Provo, UT, USA">
        <title>Applications of and Algorithms for Genome Assembly and Genomic Analyses with an Emphasis on Marine Teleosts.</title>
        <authorList>
            <person name="Pickett B.D."/>
        </authorList>
    </citation>
    <scope>NUCLEOTIDE SEQUENCE</scope>
    <source>
        <strain evidence="5">HI-2016</strain>
    </source>
</reference>
<dbReference type="PANTHER" id="PTHR15176:SF1">
    <property type="entry name" value="NEPHROCYSTIN-1"/>
    <property type="match status" value="1"/>
</dbReference>
<evidence type="ECO:0000313" key="5">
    <source>
        <dbReference type="EMBL" id="KAG9341788.1"/>
    </source>
</evidence>
<dbReference type="InterPro" id="IPR001452">
    <property type="entry name" value="SH3_domain"/>
</dbReference>
<dbReference type="InterPro" id="IPR030642">
    <property type="entry name" value="NPHP1_SH3"/>
</dbReference>
<feature type="compositionally biased region" description="Acidic residues" evidence="3">
    <location>
        <begin position="113"/>
        <end position="139"/>
    </location>
</feature>
<dbReference type="SMART" id="SM00326">
    <property type="entry name" value="SH3"/>
    <property type="match status" value="1"/>
</dbReference>
<dbReference type="Proteomes" id="UP000824540">
    <property type="component" value="Unassembled WGS sequence"/>
</dbReference>
<comment type="caution">
    <text evidence="5">The sequence shown here is derived from an EMBL/GenBank/DDBJ whole genome shotgun (WGS) entry which is preliminary data.</text>
</comment>
<feature type="non-terminal residue" evidence="5">
    <location>
        <position position="1"/>
    </location>
</feature>
<evidence type="ECO:0000256" key="3">
    <source>
        <dbReference type="SAM" id="MobiDB-lite"/>
    </source>
</evidence>
<name>A0A8T2NWD6_9TELE</name>
<dbReference type="InterPro" id="IPR039687">
    <property type="entry name" value="NPHP1"/>
</dbReference>
<feature type="region of interest" description="Disordered" evidence="3">
    <location>
        <begin position="204"/>
        <end position="232"/>
    </location>
</feature>
<dbReference type="PANTHER" id="PTHR15176">
    <property type="entry name" value="NEPHROCYSTIN"/>
    <property type="match status" value="1"/>
</dbReference>
<dbReference type="CDD" id="cd11770">
    <property type="entry name" value="SH3_Nephrocystin"/>
    <property type="match status" value="1"/>
</dbReference>
<dbReference type="InterPro" id="IPR036028">
    <property type="entry name" value="SH3-like_dom_sf"/>
</dbReference>
<dbReference type="Pfam" id="PF00018">
    <property type="entry name" value="SH3_1"/>
    <property type="match status" value="1"/>
</dbReference>
<dbReference type="OrthoDB" id="5340910at2759"/>
<evidence type="ECO:0000259" key="4">
    <source>
        <dbReference type="PROSITE" id="PS50002"/>
    </source>
</evidence>
<dbReference type="AlphaFoldDB" id="A0A8T2NWD6"/>
<keyword evidence="1 2" id="KW-0728">SH3 domain</keyword>
<feature type="compositionally biased region" description="Polar residues" evidence="3">
    <location>
        <begin position="94"/>
        <end position="109"/>
    </location>
</feature>
<gene>
    <name evidence="5" type="ORF">JZ751_018510</name>
</gene>
<dbReference type="GO" id="GO:0090251">
    <property type="term" value="P:protein localization involved in establishment of planar polarity"/>
    <property type="evidence" value="ECO:0007669"/>
    <property type="project" value="TreeGrafter"/>
</dbReference>
<keyword evidence="6" id="KW-1185">Reference proteome</keyword>
<evidence type="ECO:0000313" key="6">
    <source>
        <dbReference type="Proteomes" id="UP000824540"/>
    </source>
</evidence>
<dbReference type="PROSITE" id="PS50002">
    <property type="entry name" value="SH3"/>
    <property type="match status" value="1"/>
</dbReference>
<evidence type="ECO:0000256" key="2">
    <source>
        <dbReference type="PROSITE-ProRule" id="PRU00192"/>
    </source>
</evidence>
<dbReference type="Gene3D" id="2.30.30.40">
    <property type="entry name" value="SH3 Domains"/>
    <property type="match status" value="1"/>
</dbReference>
<dbReference type="EMBL" id="JAFBMS010000032">
    <property type="protein sequence ID" value="KAG9341788.1"/>
    <property type="molecule type" value="Genomic_DNA"/>
</dbReference>
<dbReference type="SUPFAM" id="SSF50044">
    <property type="entry name" value="SH3-domain"/>
    <property type="match status" value="1"/>
</dbReference>
<feature type="domain" description="SH3" evidence="4">
    <location>
        <begin position="145"/>
        <end position="205"/>
    </location>
</feature>
<accession>A0A8T2NWD6</accession>
<dbReference type="GO" id="GO:0005737">
    <property type="term" value="C:cytoplasm"/>
    <property type="evidence" value="ECO:0007669"/>
    <property type="project" value="TreeGrafter"/>
</dbReference>
<feature type="region of interest" description="Disordered" evidence="3">
    <location>
        <begin position="94"/>
        <end position="147"/>
    </location>
</feature>
<dbReference type="GO" id="GO:0005929">
    <property type="term" value="C:cilium"/>
    <property type="evidence" value="ECO:0007669"/>
    <property type="project" value="TreeGrafter"/>
</dbReference>
<protein>
    <recommendedName>
        <fullName evidence="4">SH3 domain-containing protein</fullName>
    </recommendedName>
</protein>
<evidence type="ECO:0000256" key="1">
    <source>
        <dbReference type="ARBA" id="ARBA00022443"/>
    </source>
</evidence>
<sequence>GSLAKYIVYYRFDNWVDRLMLDVRQLKGSTESEVLAEASERCTNLQRSVEETMVTLKKLTKADEMAPVGNYEQRKADEENRLKKLQEQLQTLALTVSPTQKPGGSSSQVNEGGEGESEEEESEEEEDDNEEDEEEEDSEKPDPEKSTETFIVISAFKGEQEGDLTVQKGDLLRILSKNPDGWWLAENSKGNQGVVPKTYLKVHLEEEEESETEEESEEEVDEAPDSKQSGRHSTWDVVRKAVLEINATDVLAAMGAIPPGFRPSTLSNLLSEVFNVYIAEKTYRSSYYLQPELSPSQLAFKDLFWDPDTGSVRPRVSRTSLTLTLWNCRMIPTPGVGVQVLSRHIRLCVFDGAKVMSNIHTVRASYNPKNLKTWTFSPRMLGILPSLLDGDVFVRSDSQSPDLGILFELGVTYIRNSTGERGDLSCGWAFLRLFDVSSVPVPYRTYELAVHGGTPYETGVDVDPSITRRASSSVFQQMMVSRKQPKLIVKLKSPNAKTKANLNLLPDTLVGSTCSVHLLALYRQVLADALLRDRLTMQNADLICNPVLATFPQILDQTDLLDALRSVWAEKEGALKRSEKRDSELLKALFVQVYMDTVFPLLHSASLPAPRWADEELESTRAKTIFSCTSQDALATLLSAHSDQEAFDIAQVTYDLLCPMRVGTSAS</sequence>
<organism evidence="5 6">
    <name type="scientific">Albula glossodonta</name>
    <name type="common">roundjaw bonefish</name>
    <dbReference type="NCBI Taxonomy" id="121402"/>
    <lineage>
        <taxon>Eukaryota</taxon>
        <taxon>Metazoa</taxon>
        <taxon>Chordata</taxon>
        <taxon>Craniata</taxon>
        <taxon>Vertebrata</taxon>
        <taxon>Euteleostomi</taxon>
        <taxon>Actinopterygii</taxon>
        <taxon>Neopterygii</taxon>
        <taxon>Teleostei</taxon>
        <taxon>Albuliformes</taxon>
        <taxon>Albulidae</taxon>
        <taxon>Albula</taxon>
    </lineage>
</organism>
<proteinExistence type="predicted"/>